<dbReference type="InterPro" id="IPR003959">
    <property type="entry name" value="ATPase_AAA_core"/>
</dbReference>
<evidence type="ECO:0000256" key="14">
    <source>
        <dbReference type="ARBA" id="ARBA00061570"/>
    </source>
</evidence>
<feature type="binding site" evidence="15">
    <location>
        <position position="438"/>
    </location>
    <ligand>
        <name>Zn(2+)</name>
        <dbReference type="ChEBI" id="CHEBI:29105"/>
        <note>catalytic</note>
    </ligand>
</feature>
<feature type="binding site" evidence="15">
    <location>
        <position position="510"/>
    </location>
    <ligand>
        <name>Zn(2+)</name>
        <dbReference type="ChEBI" id="CHEBI:29105"/>
        <note>catalytic</note>
    </ligand>
</feature>
<name>A0A3P3XFT6_9SPIR</name>
<keyword evidence="5 15" id="KW-0812">Transmembrane</keyword>
<evidence type="ECO:0000256" key="15">
    <source>
        <dbReference type="HAMAP-Rule" id="MF_01458"/>
    </source>
</evidence>
<dbReference type="GO" id="GO:0005524">
    <property type="term" value="F:ATP binding"/>
    <property type="evidence" value="ECO:0007669"/>
    <property type="project" value="UniProtKB-UniRule"/>
</dbReference>
<gene>
    <name evidence="15 18" type="primary">ftsH</name>
    <name evidence="18" type="ORF">SPIROBIBN47_110024</name>
</gene>
<keyword evidence="10 15" id="KW-0067">ATP-binding</keyword>
<dbReference type="Gene3D" id="3.30.720.210">
    <property type="match status" value="1"/>
</dbReference>
<proteinExistence type="inferred from homology"/>
<dbReference type="FunFam" id="1.20.58.760:FF:000001">
    <property type="entry name" value="ATP-dependent zinc metalloprotease FtsH"/>
    <property type="match status" value="1"/>
</dbReference>
<dbReference type="FunFam" id="3.40.50.300:FF:000001">
    <property type="entry name" value="ATP-dependent zinc metalloprotease FtsH"/>
    <property type="match status" value="1"/>
</dbReference>
<dbReference type="HAMAP" id="MF_01458">
    <property type="entry name" value="FtsH"/>
    <property type="match status" value="1"/>
</dbReference>
<evidence type="ECO:0000256" key="7">
    <source>
        <dbReference type="ARBA" id="ARBA00022741"/>
    </source>
</evidence>
<dbReference type="InterPro" id="IPR003593">
    <property type="entry name" value="AAA+_ATPase"/>
</dbReference>
<feature type="binding site" evidence="15">
    <location>
        <begin position="212"/>
        <end position="219"/>
    </location>
    <ligand>
        <name>ATP</name>
        <dbReference type="ChEBI" id="CHEBI:30616"/>
    </ligand>
</feature>
<evidence type="ECO:0000256" key="16">
    <source>
        <dbReference type="RuleBase" id="RU003651"/>
    </source>
</evidence>
<evidence type="ECO:0000256" key="5">
    <source>
        <dbReference type="ARBA" id="ARBA00022692"/>
    </source>
</evidence>
<evidence type="ECO:0000256" key="1">
    <source>
        <dbReference type="ARBA" id="ARBA00004370"/>
    </source>
</evidence>
<dbReference type="Pfam" id="PF00004">
    <property type="entry name" value="AAA"/>
    <property type="match status" value="1"/>
</dbReference>
<dbReference type="Pfam" id="PF01434">
    <property type="entry name" value="Peptidase_M41"/>
    <property type="match status" value="1"/>
</dbReference>
<dbReference type="AlphaFoldDB" id="A0A3P3XFT6"/>
<dbReference type="PROSITE" id="PS00674">
    <property type="entry name" value="AAA"/>
    <property type="match status" value="1"/>
</dbReference>
<evidence type="ECO:0000256" key="9">
    <source>
        <dbReference type="ARBA" id="ARBA00022833"/>
    </source>
</evidence>
<dbReference type="SMART" id="SM00382">
    <property type="entry name" value="AAA"/>
    <property type="match status" value="1"/>
</dbReference>
<reference evidence="18" key="1">
    <citation type="submission" date="2017-02" db="EMBL/GenBank/DDBJ databases">
        <authorList>
            <person name="Regsiter A."/>
            <person name="William W."/>
        </authorList>
    </citation>
    <scope>NUCLEOTIDE SEQUENCE</scope>
    <source>
        <strain evidence="18">Bib</strain>
    </source>
</reference>
<keyword evidence="13 15" id="KW-0472">Membrane</keyword>
<keyword evidence="12 15" id="KW-0482">Metalloprotease</keyword>
<comment type="similarity">
    <text evidence="16">Belongs to the AAA ATPase family.</text>
</comment>
<dbReference type="Pfam" id="PF06480">
    <property type="entry name" value="FtsH_ext"/>
    <property type="match status" value="1"/>
</dbReference>
<dbReference type="InterPro" id="IPR027417">
    <property type="entry name" value="P-loop_NTPase"/>
</dbReference>
<dbReference type="EMBL" id="FWDM01000003">
    <property type="protein sequence ID" value="SLM10057.1"/>
    <property type="molecule type" value="Genomic_DNA"/>
</dbReference>
<dbReference type="SUPFAM" id="SSF140990">
    <property type="entry name" value="FtsH protease domain-like"/>
    <property type="match status" value="1"/>
</dbReference>
<accession>A0A3P3XFT6</accession>
<keyword evidence="4 15" id="KW-0645">Protease</keyword>
<dbReference type="GO" id="GO:0004222">
    <property type="term" value="F:metalloendopeptidase activity"/>
    <property type="evidence" value="ECO:0007669"/>
    <property type="project" value="InterPro"/>
</dbReference>
<dbReference type="InterPro" id="IPR041569">
    <property type="entry name" value="AAA_lid_3"/>
</dbReference>
<dbReference type="PANTHER" id="PTHR23076">
    <property type="entry name" value="METALLOPROTEASE M41 FTSH"/>
    <property type="match status" value="1"/>
</dbReference>
<dbReference type="GO" id="GO:0004176">
    <property type="term" value="F:ATP-dependent peptidase activity"/>
    <property type="evidence" value="ECO:0007669"/>
    <property type="project" value="InterPro"/>
</dbReference>
<dbReference type="Gene3D" id="3.40.50.300">
    <property type="entry name" value="P-loop containing nucleotide triphosphate hydrolases"/>
    <property type="match status" value="1"/>
</dbReference>
<dbReference type="InterPro" id="IPR000642">
    <property type="entry name" value="Peptidase_M41"/>
</dbReference>
<evidence type="ECO:0000256" key="13">
    <source>
        <dbReference type="ARBA" id="ARBA00023136"/>
    </source>
</evidence>
<evidence type="ECO:0000256" key="12">
    <source>
        <dbReference type="ARBA" id="ARBA00023049"/>
    </source>
</evidence>
<comment type="subcellular location">
    <subcellularLocation>
        <location evidence="15">Cell membrane</location>
        <topology evidence="15">Multi-pass membrane protein</topology>
        <orientation evidence="15">Cytoplasmic side</orientation>
    </subcellularLocation>
    <subcellularLocation>
        <location evidence="1">Membrane</location>
    </subcellularLocation>
</comment>
<evidence type="ECO:0000256" key="2">
    <source>
        <dbReference type="ARBA" id="ARBA00010044"/>
    </source>
</evidence>
<dbReference type="Gene3D" id="1.10.8.60">
    <property type="match status" value="1"/>
</dbReference>
<dbReference type="EC" id="3.4.24.-" evidence="15"/>
<comment type="subunit">
    <text evidence="15">Homohexamer.</text>
</comment>
<evidence type="ECO:0000313" key="18">
    <source>
        <dbReference type="EMBL" id="SLM10057.1"/>
    </source>
</evidence>
<feature type="active site" evidence="15">
    <location>
        <position position="435"/>
    </location>
</feature>
<dbReference type="GO" id="GO:0005886">
    <property type="term" value="C:plasma membrane"/>
    <property type="evidence" value="ECO:0007669"/>
    <property type="project" value="UniProtKB-SubCell"/>
</dbReference>
<keyword evidence="7 15" id="KW-0547">Nucleotide-binding</keyword>
<evidence type="ECO:0000256" key="6">
    <source>
        <dbReference type="ARBA" id="ARBA00022723"/>
    </source>
</evidence>
<comment type="cofactor">
    <cofactor evidence="15">
        <name>Zn(2+)</name>
        <dbReference type="ChEBI" id="CHEBI:29105"/>
    </cofactor>
    <text evidence="15">Binds 1 zinc ion per subunit.</text>
</comment>
<evidence type="ECO:0000256" key="11">
    <source>
        <dbReference type="ARBA" id="ARBA00022989"/>
    </source>
</evidence>
<dbReference type="FunFam" id="1.10.8.60:FF:000001">
    <property type="entry name" value="ATP-dependent zinc metalloprotease FtsH"/>
    <property type="match status" value="1"/>
</dbReference>
<dbReference type="SUPFAM" id="SSF52540">
    <property type="entry name" value="P-loop containing nucleoside triphosphate hydrolases"/>
    <property type="match status" value="1"/>
</dbReference>
<feature type="transmembrane region" description="Helical" evidence="15">
    <location>
        <begin position="24"/>
        <end position="42"/>
    </location>
</feature>
<dbReference type="InterPro" id="IPR005936">
    <property type="entry name" value="FtsH"/>
</dbReference>
<feature type="transmembrane region" description="Helical" evidence="15">
    <location>
        <begin position="124"/>
        <end position="142"/>
    </location>
</feature>
<dbReference type="GO" id="GO:0016887">
    <property type="term" value="F:ATP hydrolysis activity"/>
    <property type="evidence" value="ECO:0007669"/>
    <property type="project" value="UniProtKB-UniRule"/>
</dbReference>
<dbReference type="PANTHER" id="PTHR23076:SF97">
    <property type="entry name" value="ATP-DEPENDENT ZINC METALLOPROTEASE YME1L1"/>
    <property type="match status" value="1"/>
</dbReference>
<evidence type="ECO:0000259" key="17">
    <source>
        <dbReference type="SMART" id="SM00382"/>
    </source>
</evidence>
<dbReference type="GO" id="GO:0006508">
    <property type="term" value="P:proteolysis"/>
    <property type="evidence" value="ECO:0007669"/>
    <property type="project" value="UniProtKB-KW"/>
</dbReference>
<dbReference type="NCBIfam" id="TIGR01241">
    <property type="entry name" value="FtsH_fam"/>
    <property type="match status" value="1"/>
</dbReference>
<evidence type="ECO:0000256" key="8">
    <source>
        <dbReference type="ARBA" id="ARBA00022801"/>
    </source>
</evidence>
<keyword evidence="8 15" id="KW-0378">Hydrolase</keyword>
<evidence type="ECO:0000256" key="3">
    <source>
        <dbReference type="ARBA" id="ARBA00022475"/>
    </source>
</evidence>
<keyword evidence="3 15" id="KW-1003">Cell membrane</keyword>
<protein>
    <recommendedName>
        <fullName evidence="15">ATP-dependent zinc metalloprotease FtsH</fullName>
        <ecNumber evidence="15">3.4.24.-</ecNumber>
    </recommendedName>
</protein>
<keyword evidence="6 15" id="KW-0479">Metal-binding</keyword>
<comment type="function">
    <text evidence="15">Acts as a processive, ATP-dependent zinc metallopeptidase for both cytoplasmic and membrane proteins. Plays a role in the quality control of integral membrane proteins.</text>
</comment>
<dbReference type="Gene3D" id="1.20.58.760">
    <property type="entry name" value="Peptidase M41"/>
    <property type="match status" value="1"/>
</dbReference>
<comment type="similarity">
    <text evidence="14 15">In the central section; belongs to the AAA ATPase family.</text>
</comment>
<comment type="similarity">
    <text evidence="2 15">In the C-terminal section; belongs to the peptidase M41 family.</text>
</comment>
<dbReference type="Pfam" id="PF17862">
    <property type="entry name" value="AAA_lid_3"/>
    <property type="match status" value="1"/>
</dbReference>
<dbReference type="CDD" id="cd19501">
    <property type="entry name" value="RecA-like_FtsH"/>
    <property type="match status" value="1"/>
</dbReference>
<evidence type="ECO:0000256" key="10">
    <source>
        <dbReference type="ARBA" id="ARBA00022840"/>
    </source>
</evidence>
<feature type="domain" description="AAA+ ATPase" evidence="17">
    <location>
        <begin position="204"/>
        <end position="343"/>
    </location>
</feature>
<dbReference type="GO" id="GO:0008270">
    <property type="term" value="F:zinc ion binding"/>
    <property type="evidence" value="ECO:0007669"/>
    <property type="project" value="UniProtKB-UniRule"/>
</dbReference>
<keyword evidence="11 15" id="KW-1133">Transmembrane helix</keyword>
<dbReference type="InterPro" id="IPR003960">
    <property type="entry name" value="ATPase_AAA_CS"/>
</dbReference>
<dbReference type="InterPro" id="IPR037219">
    <property type="entry name" value="Peptidase_M41-like"/>
</dbReference>
<evidence type="ECO:0000256" key="4">
    <source>
        <dbReference type="ARBA" id="ARBA00022670"/>
    </source>
</evidence>
<dbReference type="InterPro" id="IPR011546">
    <property type="entry name" value="Pept_M41_FtsH_extracell"/>
</dbReference>
<dbReference type="GO" id="GO:0030163">
    <property type="term" value="P:protein catabolic process"/>
    <property type="evidence" value="ECO:0007669"/>
    <property type="project" value="UniProtKB-UniRule"/>
</dbReference>
<keyword evidence="9 15" id="KW-0862">Zinc</keyword>
<organism evidence="18">
    <name type="scientific">uncultured spirochete</name>
    <dbReference type="NCBI Taxonomy" id="156406"/>
    <lineage>
        <taxon>Bacteria</taxon>
        <taxon>Pseudomonadati</taxon>
        <taxon>Spirochaetota</taxon>
        <taxon>Spirochaetia</taxon>
        <taxon>Spirochaetales</taxon>
        <taxon>environmental samples</taxon>
    </lineage>
</organism>
<sequence>MSDQNDNSNDKRPELPPAVKGNRAALAVFFSLIVLFGVYLFFGQKENSREIPYSSFLSYLDLGEVKSVRIIDQRDIDGYLIGKNGAEMSFTTKIPYFDSELMARLQNKGVSVTGAVSGTSPFQILFELTPWIFGFILIWIMMRQMQGNNKAFSFGKSKAKLYNDSEKRVTFDDVAGQKEAKYELMEVIDYLKNPKKFVKMGAKIPKGVLLVGMPGTGKTLIAKATAGEANVPFFHMSGSDFVEMFVGVGASRVRDLFEQGRKHAPCIIFIDELDAVGRTRGSGLGGGHDEREQTLNQMLVEMDGFDTKDGVIVLAATNRPDVLDPALLRPGRFDRQVVVAMPDVQERKDILKIHMSKIPVAENVDVERLARATPGTSGADLANMVNEAALFAIRKSKDIVEMEDFEDARDKILMGVARKSLVIADEEKRSTAIHESGHALLHYFLPNSDPLHKVTIVPRGRALGLALSLPEKDTYSRTYGWLYDRIVISYGGYAAEKIVYGETTTGAAQDIKQATEIARKMVREWGMSDAIGPVSLGDEEEPIFLGREIAQHKDYSEETARKIDAAIQSLLSSALEKAMSILTREKDRLLALADRLMQIETLEDSDVRTLLGLQDGKFVEEGAVKC</sequence>
<feature type="binding site" evidence="15">
    <location>
        <position position="434"/>
    </location>
    <ligand>
        <name>Zn(2+)</name>
        <dbReference type="ChEBI" id="CHEBI:29105"/>
        <note>catalytic</note>
    </ligand>
</feature>